<dbReference type="Gene3D" id="3.30.40.10">
    <property type="entry name" value="Zinc/RING finger domain, C3HC4 (zinc finger)"/>
    <property type="match status" value="1"/>
</dbReference>
<accession>A0A183IGR2</accession>
<protein>
    <submittedName>
        <fullName evidence="4">RING-type domain-containing protein</fullName>
    </submittedName>
</protein>
<dbReference type="InterPro" id="IPR013083">
    <property type="entry name" value="Znf_RING/FYVE/PHD"/>
</dbReference>
<feature type="compositionally biased region" description="Low complexity" evidence="1">
    <location>
        <begin position="33"/>
        <end position="45"/>
    </location>
</feature>
<feature type="region of interest" description="Disordered" evidence="1">
    <location>
        <begin position="122"/>
        <end position="143"/>
    </location>
</feature>
<dbReference type="SUPFAM" id="SSF57850">
    <property type="entry name" value="RING/U-box"/>
    <property type="match status" value="1"/>
</dbReference>
<reference evidence="2 3" key="2">
    <citation type="submission" date="2018-11" db="EMBL/GenBank/DDBJ databases">
        <authorList>
            <consortium name="Pathogen Informatics"/>
        </authorList>
    </citation>
    <scope>NUCLEOTIDE SEQUENCE [LARGE SCALE GENOMIC DNA]</scope>
</reference>
<dbReference type="Proteomes" id="UP000270296">
    <property type="component" value="Unassembled WGS sequence"/>
</dbReference>
<gene>
    <name evidence="2" type="ORF">SBAD_LOCUS2807</name>
</gene>
<dbReference type="OrthoDB" id="8062037at2759"/>
<evidence type="ECO:0000313" key="4">
    <source>
        <dbReference type="WBParaSite" id="SBAD_0000294201-mRNA-1"/>
    </source>
</evidence>
<sequence>MCILVYHCTCVDPWLTKSRKVCPLCKRKVLASDDPNSTDGSSNDDSGAEREGSSESSPLLFPVQSGDAGDVVRAVWLKSPMCVLLNNFICDKVGNSIFYANYGTLAQAEGDGGGLFVTQAPGPVPPLSPPSTPAGGQSSTKHRDPQSNYVFFAVVNCFCRLSVMRPFLIRCDDQYPSMRLALKAVAVLFVPCLYAR</sequence>
<feature type="region of interest" description="Disordered" evidence="1">
    <location>
        <begin position="33"/>
        <end position="62"/>
    </location>
</feature>
<evidence type="ECO:0000256" key="1">
    <source>
        <dbReference type="SAM" id="MobiDB-lite"/>
    </source>
</evidence>
<keyword evidence="3" id="KW-1185">Reference proteome</keyword>
<dbReference type="WBParaSite" id="SBAD_0000294201-mRNA-1">
    <property type="protein sequence ID" value="SBAD_0000294201-mRNA-1"/>
    <property type="gene ID" value="SBAD_0000294201"/>
</dbReference>
<evidence type="ECO:0000313" key="3">
    <source>
        <dbReference type="Proteomes" id="UP000270296"/>
    </source>
</evidence>
<dbReference type="AlphaFoldDB" id="A0A183IGR2"/>
<dbReference type="EMBL" id="UZAM01007415">
    <property type="protein sequence ID" value="VDO99003.1"/>
    <property type="molecule type" value="Genomic_DNA"/>
</dbReference>
<proteinExistence type="predicted"/>
<reference evidence="4" key="1">
    <citation type="submission" date="2016-06" db="UniProtKB">
        <authorList>
            <consortium name="WormBaseParasite"/>
        </authorList>
    </citation>
    <scope>IDENTIFICATION</scope>
</reference>
<evidence type="ECO:0000313" key="2">
    <source>
        <dbReference type="EMBL" id="VDO99003.1"/>
    </source>
</evidence>
<organism evidence="4">
    <name type="scientific">Soboliphyme baturini</name>
    <dbReference type="NCBI Taxonomy" id="241478"/>
    <lineage>
        <taxon>Eukaryota</taxon>
        <taxon>Metazoa</taxon>
        <taxon>Ecdysozoa</taxon>
        <taxon>Nematoda</taxon>
        <taxon>Enoplea</taxon>
        <taxon>Dorylaimia</taxon>
        <taxon>Dioctophymatida</taxon>
        <taxon>Dioctophymatoidea</taxon>
        <taxon>Soboliphymatidae</taxon>
        <taxon>Soboliphyme</taxon>
    </lineage>
</organism>
<feature type="compositionally biased region" description="Pro residues" evidence="1">
    <location>
        <begin position="122"/>
        <end position="132"/>
    </location>
</feature>
<name>A0A183IGR2_9BILA</name>